<dbReference type="PANTHER" id="PTHR33108:SF14">
    <property type="entry name" value="OS01G0745000 PROTEIN"/>
    <property type="match status" value="1"/>
</dbReference>
<dbReference type="Proteomes" id="UP001151287">
    <property type="component" value="Unassembled WGS sequence"/>
</dbReference>
<dbReference type="InterPro" id="IPR012876">
    <property type="entry name" value="DUF1677_pln"/>
</dbReference>
<name>A0A9Q0HIN0_9POAL</name>
<proteinExistence type="predicted"/>
<gene>
    <name evidence="1" type="ORF">LUZ63_018914</name>
</gene>
<sequence length="161" mass="18185">MSNEKSKQCVPPPTKVDAYLRRVYYDIPDEKSTTESSQIKLINCDCCGMSEECTSGFISGVRKIFCGKWVCGICSEAVKEIVKRQPNMTMEEALESHISVCMNFNNSTRLNPKLSFASAMRDLARRNSLKRRTTDSVPDSSKMSRTLSFSQWLETSQSSIQ</sequence>
<dbReference type="PANTHER" id="PTHR33108">
    <property type="entry name" value="OS01G0745000 PROTEIN"/>
    <property type="match status" value="1"/>
</dbReference>
<accession>A0A9Q0HIN0</accession>
<dbReference type="Pfam" id="PF07911">
    <property type="entry name" value="DUF1677"/>
    <property type="match status" value="1"/>
</dbReference>
<evidence type="ECO:0000313" key="2">
    <source>
        <dbReference type="Proteomes" id="UP001151287"/>
    </source>
</evidence>
<dbReference type="AlphaFoldDB" id="A0A9Q0HIN0"/>
<keyword evidence="2" id="KW-1185">Reference proteome</keyword>
<reference evidence="1" key="1">
    <citation type="journal article" date="2022" name="Cell">
        <title>Repeat-based holocentromeres influence genome architecture and karyotype evolution.</title>
        <authorList>
            <person name="Hofstatter P.G."/>
            <person name="Thangavel G."/>
            <person name="Lux T."/>
            <person name="Neumann P."/>
            <person name="Vondrak T."/>
            <person name="Novak P."/>
            <person name="Zhang M."/>
            <person name="Costa L."/>
            <person name="Castellani M."/>
            <person name="Scott A."/>
            <person name="Toegelov H."/>
            <person name="Fuchs J."/>
            <person name="Mata-Sucre Y."/>
            <person name="Dias Y."/>
            <person name="Vanzela A.L.L."/>
            <person name="Huettel B."/>
            <person name="Almeida C.C.S."/>
            <person name="Simkova H."/>
            <person name="Souza G."/>
            <person name="Pedrosa-Harand A."/>
            <person name="Macas J."/>
            <person name="Mayer K.F.X."/>
            <person name="Houben A."/>
            <person name="Marques A."/>
        </authorList>
    </citation>
    <scope>NUCLEOTIDE SEQUENCE</scope>
    <source>
        <strain evidence="1">RhyBre1mFocal</strain>
    </source>
</reference>
<dbReference type="EMBL" id="JAMQYH010000005">
    <property type="protein sequence ID" value="KAJ1687524.1"/>
    <property type="molecule type" value="Genomic_DNA"/>
</dbReference>
<protein>
    <submittedName>
        <fullName evidence="1">Uncharacterized protein</fullName>
    </submittedName>
</protein>
<evidence type="ECO:0000313" key="1">
    <source>
        <dbReference type="EMBL" id="KAJ1687524.1"/>
    </source>
</evidence>
<organism evidence="1 2">
    <name type="scientific">Rhynchospora breviuscula</name>
    <dbReference type="NCBI Taxonomy" id="2022672"/>
    <lineage>
        <taxon>Eukaryota</taxon>
        <taxon>Viridiplantae</taxon>
        <taxon>Streptophyta</taxon>
        <taxon>Embryophyta</taxon>
        <taxon>Tracheophyta</taxon>
        <taxon>Spermatophyta</taxon>
        <taxon>Magnoliopsida</taxon>
        <taxon>Liliopsida</taxon>
        <taxon>Poales</taxon>
        <taxon>Cyperaceae</taxon>
        <taxon>Cyperoideae</taxon>
        <taxon>Rhynchosporeae</taxon>
        <taxon>Rhynchospora</taxon>
    </lineage>
</organism>
<comment type="caution">
    <text evidence="1">The sequence shown here is derived from an EMBL/GenBank/DDBJ whole genome shotgun (WGS) entry which is preliminary data.</text>
</comment>
<dbReference type="OrthoDB" id="678173at2759"/>